<proteinExistence type="predicted"/>
<protein>
    <submittedName>
        <fullName evidence="4">D-aminopeptidase</fullName>
        <ecNumber evidence="4">3.4.11.19</ecNumber>
    </submittedName>
</protein>
<dbReference type="SUPFAM" id="SSF56601">
    <property type="entry name" value="beta-lactamase/transpeptidase-like"/>
    <property type="match status" value="1"/>
</dbReference>
<dbReference type="EC" id="3.4.11.19" evidence="4"/>
<keyword evidence="4" id="KW-0645">Protease</keyword>
<feature type="signal peptide" evidence="1">
    <location>
        <begin position="1"/>
        <end position="27"/>
    </location>
</feature>
<dbReference type="InterPro" id="IPR021860">
    <property type="entry name" value="Peptidase_S12_Pab87-rel_C"/>
</dbReference>
<dbReference type="AlphaFoldDB" id="A0A6S7AAU4"/>
<gene>
    <name evidence="4" type="primary">dap_2</name>
    <name evidence="4" type="ORF">LMG3431_03396</name>
</gene>
<organism evidence="4 5">
    <name type="scientific">Achromobacter pestifer</name>
    <dbReference type="NCBI Taxonomy" id="1353889"/>
    <lineage>
        <taxon>Bacteria</taxon>
        <taxon>Pseudomonadati</taxon>
        <taxon>Pseudomonadota</taxon>
        <taxon>Betaproteobacteria</taxon>
        <taxon>Burkholderiales</taxon>
        <taxon>Alcaligenaceae</taxon>
        <taxon>Achromobacter</taxon>
    </lineage>
</organism>
<keyword evidence="1" id="KW-0732">Signal</keyword>
<evidence type="ECO:0000259" key="3">
    <source>
        <dbReference type="Pfam" id="PF11954"/>
    </source>
</evidence>
<dbReference type="PANTHER" id="PTHR46825:SF15">
    <property type="entry name" value="BETA-LACTAMASE-RELATED DOMAIN-CONTAINING PROTEIN"/>
    <property type="match status" value="1"/>
</dbReference>
<dbReference type="PANTHER" id="PTHR46825">
    <property type="entry name" value="D-ALANYL-D-ALANINE-CARBOXYPEPTIDASE/ENDOPEPTIDASE AMPH"/>
    <property type="match status" value="1"/>
</dbReference>
<evidence type="ECO:0000259" key="2">
    <source>
        <dbReference type="Pfam" id="PF00144"/>
    </source>
</evidence>
<dbReference type="InterPro" id="IPR012338">
    <property type="entry name" value="Beta-lactam/transpept-like"/>
</dbReference>
<dbReference type="Pfam" id="PF00144">
    <property type="entry name" value="Beta-lactamase"/>
    <property type="match status" value="1"/>
</dbReference>
<dbReference type="Gene3D" id="3.40.710.10">
    <property type="entry name" value="DD-peptidase/beta-lactamase superfamily"/>
    <property type="match status" value="1"/>
</dbReference>
<accession>A0A6S7AAU4</accession>
<sequence length="528" mass="56148">MTNRKSLIAAACLVTLGGSLAPMAAGAQPISIEHKPNPPADVIAIPKASKDKAVKDLPGIVEDIMKRSRVPGMAVAVVIDGKTVLARGYGTREVGKNAPVDARTVFQIASVSKSLSATVAAIEVSKGTVAWDDPVARYLPDFKLSNAYVSEHGTIGDFFAHRSGLPGTSGDDLEDLGFKRNDVIARLRQLPLDAFRTSYHYANFSTTIGAEAVARAAGQPWEALADDLLFKPLGMKETSYRYGDFEARGNRAVLHGYQKGVFVPLGQRDADQQAPAGGVSSTVVDLAEWLKLLLADGQYQGKPMIAPGALLPALSPQAFSARAHDLDSRSGFYGYGFNVNTELGGRPSMGHSGAFLMGTGTTFKIVPSAGIGIVVLTNGAPVGAAESVAATFIDTALYGKPTRDWFAAYHGAMQGFFEPQADLSTQAKPANPAPAKPLRQYVGRFDNAYFGAADIQEAEGGLTLVLGPKGMRFPMRHWDGDTFAFAPVGEAELVDSLASITFKMDQGQARGFDIKFYDDNGLGHWTNK</sequence>
<keyword evidence="4" id="KW-0031">Aminopeptidase</keyword>
<feature type="chain" id="PRO_5028943461" evidence="1">
    <location>
        <begin position="28"/>
        <end position="528"/>
    </location>
</feature>
<evidence type="ECO:0000313" key="4">
    <source>
        <dbReference type="EMBL" id="CAB3662196.1"/>
    </source>
</evidence>
<feature type="domain" description="Beta-lactamase-related" evidence="2">
    <location>
        <begin position="60"/>
        <end position="393"/>
    </location>
</feature>
<dbReference type="InterPro" id="IPR050491">
    <property type="entry name" value="AmpC-like"/>
</dbReference>
<evidence type="ECO:0000313" key="5">
    <source>
        <dbReference type="Proteomes" id="UP000494108"/>
    </source>
</evidence>
<feature type="domain" description="Peptidase S12 Pab87-related C-terminal" evidence="3">
    <location>
        <begin position="428"/>
        <end position="515"/>
    </location>
</feature>
<dbReference type="InterPro" id="IPR001466">
    <property type="entry name" value="Beta-lactam-related"/>
</dbReference>
<reference evidence="4 5" key="1">
    <citation type="submission" date="2020-04" db="EMBL/GenBank/DDBJ databases">
        <authorList>
            <person name="De Canck E."/>
        </authorList>
    </citation>
    <scope>NUCLEOTIDE SEQUENCE [LARGE SCALE GENOMIC DNA]</scope>
    <source>
        <strain evidence="4 5">LMG 3431</strain>
    </source>
</reference>
<keyword evidence="5" id="KW-1185">Reference proteome</keyword>
<dbReference type="Proteomes" id="UP000494108">
    <property type="component" value="Unassembled WGS sequence"/>
</dbReference>
<dbReference type="GO" id="GO:0004177">
    <property type="term" value="F:aminopeptidase activity"/>
    <property type="evidence" value="ECO:0007669"/>
    <property type="project" value="UniProtKB-KW"/>
</dbReference>
<dbReference type="Pfam" id="PF11954">
    <property type="entry name" value="DUF3471"/>
    <property type="match status" value="1"/>
</dbReference>
<keyword evidence="4" id="KW-0378">Hydrolase</keyword>
<dbReference type="EMBL" id="CADIJX010000004">
    <property type="protein sequence ID" value="CAB3662196.1"/>
    <property type="molecule type" value="Genomic_DNA"/>
</dbReference>
<dbReference type="Gene3D" id="2.40.128.600">
    <property type="match status" value="1"/>
</dbReference>
<evidence type="ECO:0000256" key="1">
    <source>
        <dbReference type="SAM" id="SignalP"/>
    </source>
</evidence>
<name>A0A6S7AAU4_9BURK</name>
<dbReference type="RefSeq" id="WP_175175672.1">
    <property type="nucleotide sequence ID" value="NZ_CADIJX010000004.1"/>
</dbReference>